<name>A0ABR4SGN4_9MICO</name>
<reference evidence="1 2" key="1">
    <citation type="submission" date="2014-01" db="EMBL/GenBank/DDBJ databases">
        <title>Draft genome sequence of the multidrug-resistant clinical isolate Dermabacter hominis 1368.</title>
        <authorList>
            <person name="Albersmeier A."/>
            <person name="Bomholt C."/>
            <person name="Glaub A."/>
            <person name="Ruckert C."/>
            <person name="Soriano F."/>
            <person name="Fernandez-Natal I."/>
            <person name="Tauch A."/>
        </authorList>
    </citation>
    <scope>NUCLEOTIDE SEQUENCE [LARGE SCALE GENOMIC DNA]</scope>
    <source>
        <strain evidence="1 2">1368</strain>
    </source>
</reference>
<proteinExistence type="predicted"/>
<keyword evidence="2" id="KW-1185">Reference proteome</keyword>
<dbReference type="RefSeq" id="WP_034371123.1">
    <property type="nucleotide sequence ID" value="NZ_KN323183.1"/>
</dbReference>
<sequence length="94" mass="10638">MQDENNRATFRKVRKFLMQILAEENPANFSDYVLSEDPLSYCGEANAVYQYAFDKAREEVEPAALERVICEASGDPLDPVAVNRAVQRIVEVLV</sequence>
<protein>
    <recommendedName>
        <fullName evidence="3">Colicin D immunity protein domain-containing protein</fullName>
    </recommendedName>
</protein>
<evidence type="ECO:0000313" key="1">
    <source>
        <dbReference type="EMBL" id="KDS92334.1"/>
    </source>
</evidence>
<dbReference type="EMBL" id="JDRS01000041">
    <property type="protein sequence ID" value="KDS92334.1"/>
    <property type="molecule type" value="Genomic_DNA"/>
</dbReference>
<comment type="caution">
    <text evidence="1">The sequence shown here is derived from an EMBL/GenBank/DDBJ whole genome shotgun (WGS) entry which is preliminary data.</text>
</comment>
<organism evidence="1 2">
    <name type="scientific">Dermabacter hominis 1368</name>
    <dbReference type="NCBI Taxonomy" id="1450519"/>
    <lineage>
        <taxon>Bacteria</taxon>
        <taxon>Bacillati</taxon>
        <taxon>Actinomycetota</taxon>
        <taxon>Actinomycetes</taxon>
        <taxon>Micrococcales</taxon>
        <taxon>Dermabacteraceae</taxon>
        <taxon>Dermabacter</taxon>
    </lineage>
</organism>
<dbReference type="Proteomes" id="UP000030182">
    <property type="component" value="Unassembled WGS sequence"/>
</dbReference>
<gene>
    <name evidence="1" type="ORF">DHOM_11580</name>
</gene>
<evidence type="ECO:0000313" key="2">
    <source>
        <dbReference type="Proteomes" id="UP000030182"/>
    </source>
</evidence>
<accession>A0ABR4SGN4</accession>
<evidence type="ECO:0008006" key="3">
    <source>
        <dbReference type="Google" id="ProtNLM"/>
    </source>
</evidence>